<evidence type="ECO:0000256" key="2">
    <source>
        <dbReference type="ARBA" id="ARBA00012000"/>
    </source>
</evidence>
<dbReference type="InterPro" id="IPR003265">
    <property type="entry name" value="HhH-GPD_domain"/>
</dbReference>
<dbReference type="EC" id="3.2.2.21" evidence="2"/>
<dbReference type="InterPro" id="IPR051912">
    <property type="entry name" value="Alkylbase_DNA_Glycosylase/TA"/>
</dbReference>
<sequence>MGCDAQFRWPRPGEAGGGAGAGPAGADDPEAAPAGRSGGRGGCRGGDGLGARAVIQTIDDEAALRRGAAALVALEPRFAPAVAIGLPLRPRTNGFAELFSTIVYQQVSMASAQAVWTRCEAAGLTTGAALAAATDEALRAVGLTRPKQRAGRALAAADMDFAALERMPDDEALARLMALHGVGPWTAQVYALFALRRADILPAGDVALQEGARSLFGLGQRPDAAALSRMAKAWAPWRSVAARALWVYRLRETGRETVW</sequence>
<dbReference type="InterPro" id="IPR011257">
    <property type="entry name" value="DNA_glycosylase"/>
</dbReference>
<keyword evidence="8" id="KW-1185">Reference proteome</keyword>
<comment type="caution">
    <text evidence="7">The sequence shown here is derived from an EMBL/GenBank/DDBJ whole genome shotgun (WGS) entry which is preliminary data.</text>
</comment>
<dbReference type="OrthoDB" id="9785929at2"/>
<evidence type="ECO:0000313" key="7">
    <source>
        <dbReference type="EMBL" id="ROU04083.1"/>
    </source>
</evidence>
<dbReference type="CDD" id="cd00056">
    <property type="entry name" value="ENDO3c"/>
    <property type="match status" value="1"/>
</dbReference>
<evidence type="ECO:0000259" key="6">
    <source>
        <dbReference type="SMART" id="SM00478"/>
    </source>
</evidence>
<reference evidence="7 8" key="1">
    <citation type="submission" date="2018-10" db="EMBL/GenBank/DDBJ databases">
        <title>Histidinibacterium lentulum gen. nov., sp. nov., a marine bacterium from the culture broth of Picochlorum sp. 122.</title>
        <authorList>
            <person name="Wang G."/>
        </authorList>
    </citation>
    <scope>NUCLEOTIDE SEQUENCE [LARGE SCALE GENOMIC DNA]</scope>
    <source>
        <strain evidence="7 8">B17</strain>
    </source>
</reference>
<dbReference type="GO" id="GO:0008725">
    <property type="term" value="F:DNA-3-methyladenine glycosylase activity"/>
    <property type="evidence" value="ECO:0007669"/>
    <property type="project" value="TreeGrafter"/>
</dbReference>
<keyword evidence="4" id="KW-0234">DNA repair</keyword>
<dbReference type="GO" id="GO:0043916">
    <property type="term" value="F:DNA-7-methylguanine glycosylase activity"/>
    <property type="evidence" value="ECO:0007669"/>
    <property type="project" value="TreeGrafter"/>
</dbReference>
<comment type="catalytic activity">
    <reaction evidence="1">
        <text>Hydrolysis of alkylated DNA, releasing 3-methyladenine, 3-methylguanine, 7-methylguanine and 7-methyladenine.</text>
        <dbReference type="EC" id="3.2.2.21"/>
    </reaction>
</comment>
<dbReference type="PANTHER" id="PTHR43003">
    <property type="entry name" value="DNA-3-METHYLADENINE GLYCOSYLASE"/>
    <property type="match status" value="1"/>
</dbReference>
<feature type="region of interest" description="Disordered" evidence="5">
    <location>
        <begin position="1"/>
        <end position="43"/>
    </location>
</feature>
<feature type="domain" description="HhH-GPD" evidence="6">
    <location>
        <begin position="103"/>
        <end position="250"/>
    </location>
</feature>
<keyword evidence="3" id="KW-0227">DNA damage</keyword>
<evidence type="ECO:0000256" key="3">
    <source>
        <dbReference type="ARBA" id="ARBA00022763"/>
    </source>
</evidence>
<evidence type="ECO:0000313" key="8">
    <source>
        <dbReference type="Proteomes" id="UP000268016"/>
    </source>
</evidence>
<dbReference type="SUPFAM" id="SSF48150">
    <property type="entry name" value="DNA-glycosylase"/>
    <property type="match status" value="1"/>
</dbReference>
<gene>
    <name evidence="7" type="ORF">EAT49_01400</name>
</gene>
<accession>A0A3N2R9J3</accession>
<dbReference type="Pfam" id="PF00730">
    <property type="entry name" value="HhH-GPD"/>
    <property type="match status" value="1"/>
</dbReference>
<organism evidence="7 8">
    <name type="scientific">Histidinibacterium lentulum</name>
    <dbReference type="NCBI Taxonomy" id="2480588"/>
    <lineage>
        <taxon>Bacteria</taxon>
        <taxon>Pseudomonadati</taxon>
        <taxon>Pseudomonadota</taxon>
        <taxon>Alphaproteobacteria</taxon>
        <taxon>Rhodobacterales</taxon>
        <taxon>Paracoccaceae</taxon>
        <taxon>Histidinibacterium</taxon>
    </lineage>
</organism>
<dbReference type="GO" id="GO:0005737">
    <property type="term" value="C:cytoplasm"/>
    <property type="evidence" value="ECO:0007669"/>
    <property type="project" value="TreeGrafter"/>
</dbReference>
<dbReference type="GO" id="GO:0006307">
    <property type="term" value="P:DNA alkylation repair"/>
    <property type="evidence" value="ECO:0007669"/>
    <property type="project" value="TreeGrafter"/>
</dbReference>
<evidence type="ECO:0000256" key="4">
    <source>
        <dbReference type="ARBA" id="ARBA00023204"/>
    </source>
</evidence>
<dbReference type="GO" id="GO:0032131">
    <property type="term" value="F:alkylated DNA binding"/>
    <property type="evidence" value="ECO:0007669"/>
    <property type="project" value="TreeGrafter"/>
</dbReference>
<dbReference type="Proteomes" id="UP000268016">
    <property type="component" value="Unassembled WGS sequence"/>
</dbReference>
<dbReference type="EMBL" id="RDRB01000001">
    <property type="protein sequence ID" value="ROU04083.1"/>
    <property type="molecule type" value="Genomic_DNA"/>
</dbReference>
<dbReference type="Gene3D" id="1.10.340.30">
    <property type="entry name" value="Hypothetical protein, domain 2"/>
    <property type="match status" value="1"/>
</dbReference>
<dbReference type="Gene3D" id="1.10.1670.40">
    <property type="match status" value="1"/>
</dbReference>
<feature type="compositionally biased region" description="Gly residues" evidence="5">
    <location>
        <begin position="14"/>
        <end position="23"/>
    </location>
</feature>
<dbReference type="SMART" id="SM00478">
    <property type="entry name" value="ENDO3c"/>
    <property type="match status" value="1"/>
</dbReference>
<evidence type="ECO:0000256" key="1">
    <source>
        <dbReference type="ARBA" id="ARBA00000086"/>
    </source>
</evidence>
<name>A0A3N2R9J3_9RHOB</name>
<dbReference type="AlphaFoldDB" id="A0A3N2R9J3"/>
<dbReference type="GO" id="GO:0006285">
    <property type="term" value="P:base-excision repair, AP site formation"/>
    <property type="evidence" value="ECO:0007669"/>
    <property type="project" value="TreeGrafter"/>
</dbReference>
<dbReference type="GO" id="GO:0032993">
    <property type="term" value="C:protein-DNA complex"/>
    <property type="evidence" value="ECO:0007669"/>
    <property type="project" value="TreeGrafter"/>
</dbReference>
<dbReference type="PANTHER" id="PTHR43003:SF13">
    <property type="entry name" value="DNA-3-METHYLADENINE GLYCOSYLASE 2"/>
    <property type="match status" value="1"/>
</dbReference>
<evidence type="ECO:0000256" key="5">
    <source>
        <dbReference type="SAM" id="MobiDB-lite"/>
    </source>
</evidence>
<proteinExistence type="predicted"/>
<protein>
    <recommendedName>
        <fullName evidence="2">DNA-3-methyladenine glycosylase II</fullName>
        <ecNumber evidence="2">3.2.2.21</ecNumber>
    </recommendedName>
</protein>